<feature type="domain" description="OmpA-like" evidence="7">
    <location>
        <begin position="142"/>
        <end position="256"/>
    </location>
</feature>
<keyword evidence="9" id="KW-1185">Reference proteome</keyword>
<evidence type="ECO:0000256" key="3">
    <source>
        <dbReference type="ARBA" id="ARBA00023237"/>
    </source>
</evidence>
<evidence type="ECO:0000259" key="7">
    <source>
        <dbReference type="PROSITE" id="PS51123"/>
    </source>
</evidence>
<feature type="region of interest" description="Disordered" evidence="6">
    <location>
        <begin position="236"/>
        <end position="256"/>
    </location>
</feature>
<evidence type="ECO:0000256" key="1">
    <source>
        <dbReference type="ARBA" id="ARBA00004442"/>
    </source>
</evidence>
<organism evidence="8 9">
    <name type="scientific">Methyloprofundus sedimenti</name>
    <dbReference type="NCBI Taxonomy" id="1420851"/>
    <lineage>
        <taxon>Bacteria</taxon>
        <taxon>Pseudomonadati</taxon>
        <taxon>Pseudomonadota</taxon>
        <taxon>Gammaproteobacteria</taxon>
        <taxon>Methylococcales</taxon>
        <taxon>Methylococcaceae</taxon>
        <taxon>Methyloprofundus</taxon>
    </lineage>
</organism>
<protein>
    <recommendedName>
        <fullName evidence="7">OmpA-like domain-containing protein</fullName>
    </recommendedName>
</protein>
<dbReference type="STRING" id="1420851.AU255_19310"/>
<gene>
    <name evidence="8" type="ORF">AU255_19310</name>
</gene>
<feature type="coiled-coil region" evidence="5">
    <location>
        <begin position="113"/>
        <end position="140"/>
    </location>
</feature>
<keyword evidence="5" id="KW-0175">Coiled coil</keyword>
<dbReference type="Gene3D" id="3.30.1330.60">
    <property type="entry name" value="OmpA-like domain"/>
    <property type="match status" value="1"/>
</dbReference>
<dbReference type="SUPFAM" id="SSF103088">
    <property type="entry name" value="OmpA-like"/>
    <property type="match status" value="1"/>
</dbReference>
<proteinExistence type="predicted"/>
<dbReference type="CDD" id="cd07185">
    <property type="entry name" value="OmpA_C-like"/>
    <property type="match status" value="1"/>
</dbReference>
<dbReference type="AlphaFoldDB" id="A0A1V8M0R2"/>
<dbReference type="InterPro" id="IPR006664">
    <property type="entry name" value="OMP_bac"/>
</dbReference>
<dbReference type="InterPro" id="IPR050330">
    <property type="entry name" value="Bact_OuterMem_StrucFunc"/>
</dbReference>
<dbReference type="PROSITE" id="PS51257">
    <property type="entry name" value="PROKAR_LIPOPROTEIN"/>
    <property type="match status" value="1"/>
</dbReference>
<dbReference type="InterPro" id="IPR006665">
    <property type="entry name" value="OmpA-like"/>
</dbReference>
<dbReference type="Pfam" id="PF00691">
    <property type="entry name" value="OmpA"/>
    <property type="match status" value="1"/>
</dbReference>
<dbReference type="PRINTS" id="PR01023">
    <property type="entry name" value="NAFLGMOTY"/>
</dbReference>
<dbReference type="EMBL" id="LPUF01000006">
    <property type="protein sequence ID" value="OQK15129.1"/>
    <property type="molecule type" value="Genomic_DNA"/>
</dbReference>
<dbReference type="Proteomes" id="UP000191980">
    <property type="component" value="Unassembled WGS sequence"/>
</dbReference>
<dbReference type="InterPro" id="IPR036737">
    <property type="entry name" value="OmpA-like_sf"/>
</dbReference>
<dbReference type="PROSITE" id="PS51123">
    <property type="entry name" value="OMPA_2"/>
    <property type="match status" value="1"/>
</dbReference>
<dbReference type="Pfam" id="PF14346">
    <property type="entry name" value="DUF4398"/>
    <property type="match status" value="1"/>
</dbReference>
<dbReference type="OrthoDB" id="9782229at2"/>
<evidence type="ECO:0000256" key="2">
    <source>
        <dbReference type="ARBA" id="ARBA00023136"/>
    </source>
</evidence>
<keyword evidence="3" id="KW-0998">Cell outer membrane</keyword>
<dbReference type="InterPro" id="IPR025511">
    <property type="entry name" value="DUF4398"/>
</dbReference>
<evidence type="ECO:0000256" key="4">
    <source>
        <dbReference type="PROSITE-ProRule" id="PRU00473"/>
    </source>
</evidence>
<keyword evidence="2 4" id="KW-0472">Membrane</keyword>
<name>A0A1V8M0R2_9GAMM</name>
<accession>A0A1V8M0R2</accession>
<sequence>MNTMTVKKLLIPAIITTLAVGCAELQKPKSLLEAQQAYKAAASNPAIQRYAADELSKANTTLLDAAAAESVEDMTSLAYIGNAQVETAVNTAAAGQSRQNSIDLMSKKEQLITDSLNLKKDAAKNQLDAAQNKLLKMQLLEAEREILLAFGNIEFVTGTADLVPGASTGIDLLASYMEKYPSKKVTLEGHTDNTGNAGRNMELSQKRADFIRNVLISKGVAADRITAIGYGQSQPVASNNSAAGRQKNRRIDIKFN</sequence>
<dbReference type="PANTHER" id="PTHR30329">
    <property type="entry name" value="STATOR ELEMENT OF FLAGELLAR MOTOR COMPLEX"/>
    <property type="match status" value="1"/>
</dbReference>
<evidence type="ECO:0000313" key="9">
    <source>
        <dbReference type="Proteomes" id="UP000191980"/>
    </source>
</evidence>
<comment type="caution">
    <text evidence="8">The sequence shown here is derived from an EMBL/GenBank/DDBJ whole genome shotgun (WGS) entry which is preliminary data.</text>
</comment>
<dbReference type="RefSeq" id="WP_080524554.1">
    <property type="nucleotide sequence ID" value="NZ_LPUF01000006.1"/>
</dbReference>
<evidence type="ECO:0000313" key="8">
    <source>
        <dbReference type="EMBL" id="OQK15129.1"/>
    </source>
</evidence>
<evidence type="ECO:0000256" key="6">
    <source>
        <dbReference type="SAM" id="MobiDB-lite"/>
    </source>
</evidence>
<dbReference type="GO" id="GO:0009279">
    <property type="term" value="C:cell outer membrane"/>
    <property type="evidence" value="ECO:0007669"/>
    <property type="project" value="UniProtKB-SubCell"/>
</dbReference>
<reference evidence="8 9" key="1">
    <citation type="submission" date="2015-12" db="EMBL/GenBank/DDBJ databases">
        <authorList>
            <person name="Shamseldin A."/>
            <person name="Moawad H."/>
            <person name="Abd El-Rahim W.M."/>
            <person name="Sadowsky M.J."/>
        </authorList>
    </citation>
    <scope>NUCLEOTIDE SEQUENCE [LARGE SCALE GENOMIC DNA]</scope>
    <source>
        <strain evidence="8 9">WF1</strain>
    </source>
</reference>
<evidence type="ECO:0000256" key="5">
    <source>
        <dbReference type="SAM" id="Coils"/>
    </source>
</evidence>
<dbReference type="PANTHER" id="PTHR30329:SF21">
    <property type="entry name" value="LIPOPROTEIN YIAD-RELATED"/>
    <property type="match status" value="1"/>
</dbReference>
<dbReference type="PRINTS" id="PR01021">
    <property type="entry name" value="OMPADOMAIN"/>
</dbReference>
<comment type="subcellular location">
    <subcellularLocation>
        <location evidence="1">Cell outer membrane</location>
    </subcellularLocation>
</comment>